<sequence length="295" mass="31608">MVEPVSLSMSIKRKPAVAVAAAGFEKAAAEPSASAEEVFEVDGGHVGKKAAELATGEAYESMPIEEFGKAMLRGMGWKEGEGINGKAEVVPVEYVPRPQLLGLSATPAAEAGGGGKGKKFIKPGESREPKKDMIYIDKETGKQKWVKKVGEELVERGATGFAAGAPVAIPAPRPWVREHIRVRVVDKRLEGGALYNKKGSVVDVSGAQTLSLRLDDPPGRLVEGLSTSAVETVLPKQRGAPVLILAGEHKLRRGQLYERRTKEARAVVRLTGDFSLVEVSFDDAAEWVGPDEEFE</sequence>
<evidence type="ECO:0000256" key="1">
    <source>
        <dbReference type="ARBA" id="ARBA00004123"/>
    </source>
</evidence>
<dbReference type="PaxDb" id="2903-EOD13449"/>
<accession>A0A0D3IQB4</accession>
<dbReference type="InterPro" id="IPR045166">
    <property type="entry name" value="Spp2-like"/>
</dbReference>
<evidence type="ECO:0000313" key="6">
    <source>
        <dbReference type="Proteomes" id="UP000013827"/>
    </source>
</evidence>
<dbReference type="GO" id="GO:0005681">
    <property type="term" value="C:spliceosomal complex"/>
    <property type="evidence" value="ECO:0007669"/>
    <property type="project" value="TreeGrafter"/>
</dbReference>
<dbReference type="STRING" id="2903.R1DXN9"/>
<dbReference type="Pfam" id="PF12656">
    <property type="entry name" value="G-patch_2"/>
    <property type="match status" value="1"/>
</dbReference>
<dbReference type="HOGENOM" id="CLU_944708_0_0_1"/>
<dbReference type="Proteomes" id="UP000013827">
    <property type="component" value="Unassembled WGS sequence"/>
</dbReference>
<organism evidence="5 6">
    <name type="scientific">Emiliania huxleyi (strain CCMP1516)</name>
    <dbReference type="NCBI Taxonomy" id="280463"/>
    <lineage>
        <taxon>Eukaryota</taxon>
        <taxon>Haptista</taxon>
        <taxon>Haptophyta</taxon>
        <taxon>Prymnesiophyceae</taxon>
        <taxon>Isochrysidales</taxon>
        <taxon>Noelaerhabdaceae</taxon>
        <taxon>Emiliania</taxon>
    </lineage>
</organism>
<evidence type="ECO:0000256" key="2">
    <source>
        <dbReference type="ARBA" id="ARBA00023242"/>
    </source>
</evidence>
<dbReference type="RefSeq" id="XP_005765878.1">
    <property type="nucleotide sequence ID" value="XM_005765821.1"/>
</dbReference>
<evidence type="ECO:0000313" key="5">
    <source>
        <dbReference type="EnsemblProtists" id="EOD13449"/>
    </source>
</evidence>
<name>A0A0D3IQB4_EMIH1</name>
<reference evidence="6" key="1">
    <citation type="journal article" date="2013" name="Nature">
        <title>Pan genome of the phytoplankton Emiliania underpins its global distribution.</title>
        <authorList>
            <person name="Read B.A."/>
            <person name="Kegel J."/>
            <person name="Klute M.J."/>
            <person name="Kuo A."/>
            <person name="Lefebvre S.C."/>
            <person name="Maumus F."/>
            <person name="Mayer C."/>
            <person name="Miller J."/>
            <person name="Monier A."/>
            <person name="Salamov A."/>
            <person name="Young J."/>
            <person name="Aguilar M."/>
            <person name="Claverie J.M."/>
            <person name="Frickenhaus S."/>
            <person name="Gonzalez K."/>
            <person name="Herman E.K."/>
            <person name="Lin Y.C."/>
            <person name="Napier J."/>
            <person name="Ogata H."/>
            <person name="Sarno A.F."/>
            <person name="Shmutz J."/>
            <person name="Schroeder D."/>
            <person name="de Vargas C."/>
            <person name="Verret F."/>
            <person name="von Dassow P."/>
            <person name="Valentin K."/>
            <person name="Van de Peer Y."/>
            <person name="Wheeler G."/>
            <person name="Dacks J.B."/>
            <person name="Delwiche C.F."/>
            <person name="Dyhrman S.T."/>
            <person name="Glockner G."/>
            <person name="John U."/>
            <person name="Richards T."/>
            <person name="Worden A.Z."/>
            <person name="Zhang X."/>
            <person name="Grigoriev I.V."/>
            <person name="Allen A.E."/>
            <person name="Bidle K."/>
            <person name="Borodovsky M."/>
            <person name="Bowler C."/>
            <person name="Brownlee C."/>
            <person name="Cock J.M."/>
            <person name="Elias M."/>
            <person name="Gladyshev V.N."/>
            <person name="Groth M."/>
            <person name="Guda C."/>
            <person name="Hadaegh A."/>
            <person name="Iglesias-Rodriguez M.D."/>
            <person name="Jenkins J."/>
            <person name="Jones B.M."/>
            <person name="Lawson T."/>
            <person name="Leese F."/>
            <person name="Lindquist E."/>
            <person name="Lobanov A."/>
            <person name="Lomsadze A."/>
            <person name="Malik S.B."/>
            <person name="Marsh M.E."/>
            <person name="Mackinder L."/>
            <person name="Mock T."/>
            <person name="Mueller-Roeber B."/>
            <person name="Pagarete A."/>
            <person name="Parker M."/>
            <person name="Probert I."/>
            <person name="Quesneville H."/>
            <person name="Raines C."/>
            <person name="Rensing S.A."/>
            <person name="Riano-Pachon D.M."/>
            <person name="Richier S."/>
            <person name="Rokitta S."/>
            <person name="Shiraiwa Y."/>
            <person name="Soanes D.M."/>
            <person name="van der Giezen M."/>
            <person name="Wahlund T.M."/>
            <person name="Williams B."/>
            <person name="Wilson W."/>
            <person name="Wolfe G."/>
            <person name="Wurch L.L."/>
        </authorList>
    </citation>
    <scope>NUCLEOTIDE SEQUENCE</scope>
</reference>
<dbReference type="EnsemblProtists" id="EOD13449">
    <property type="protein sequence ID" value="EOD13449"/>
    <property type="gene ID" value="EMIHUDRAFT_212511"/>
</dbReference>
<keyword evidence="2" id="KW-0539">Nucleus</keyword>
<dbReference type="Pfam" id="PF25088">
    <property type="entry name" value="GPKOW_C"/>
    <property type="match status" value="1"/>
</dbReference>
<feature type="region of interest" description="Disordered" evidence="3">
    <location>
        <begin position="105"/>
        <end position="124"/>
    </location>
</feature>
<dbReference type="PANTHER" id="PTHR15818">
    <property type="entry name" value="G PATCH AND KOW-CONTAINING"/>
    <property type="match status" value="1"/>
</dbReference>
<proteinExistence type="predicted"/>
<dbReference type="AlphaFoldDB" id="A0A0D3IQB4"/>
<dbReference type="eggNOG" id="KOG4315">
    <property type="taxonomic scope" value="Eukaryota"/>
</dbReference>
<dbReference type="Gene3D" id="2.30.30.140">
    <property type="match status" value="1"/>
</dbReference>
<reference evidence="5" key="2">
    <citation type="submission" date="2024-10" db="UniProtKB">
        <authorList>
            <consortium name="EnsemblProtists"/>
        </authorList>
    </citation>
    <scope>IDENTIFICATION</scope>
</reference>
<protein>
    <recommendedName>
        <fullName evidence="4">G-patch domain-containing protein</fullName>
    </recommendedName>
</protein>
<evidence type="ECO:0000256" key="3">
    <source>
        <dbReference type="SAM" id="MobiDB-lite"/>
    </source>
</evidence>
<evidence type="ECO:0000259" key="4">
    <source>
        <dbReference type="PROSITE" id="PS50174"/>
    </source>
</evidence>
<comment type="subcellular location">
    <subcellularLocation>
        <location evidence="1">Nucleus</location>
    </subcellularLocation>
</comment>
<keyword evidence="6" id="KW-1185">Reference proteome</keyword>
<dbReference type="InterPro" id="IPR000467">
    <property type="entry name" value="G_patch_dom"/>
</dbReference>
<dbReference type="GO" id="GO:0003676">
    <property type="term" value="F:nucleic acid binding"/>
    <property type="evidence" value="ECO:0007669"/>
    <property type="project" value="InterPro"/>
</dbReference>
<dbReference type="GeneID" id="17259704"/>
<dbReference type="PANTHER" id="PTHR15818:SF2">
    <property type="entry name" value="G-PATCH DOMAIN AND KOW MOTIFS-CONTAINING PROTEIN"/>
    <property type="match status" value="1"/>
</dbReference>
<dbReference type="InterPro" id="IPR026822">
    <property type="entry name" value="Spp2/MOS2_G-patch"/>
</dbReference>
<dbReference type="KEGG" id="ehx:EMIHUDRAFT_212511"/>
<dbReference type="GO" id="GO:0000398">
    <property type="term" value="P:mRNA splicing, via spliceosome"/>
    <property type="evidence" value="ECO:0007669"/>
    <property type="project" value="InterPro"/>
</dbReference>
<feature type="domain" description="G-patch" evidence="4">
    <location>
        <begin position="64"/>
        <end position="118"/>
    </location>
</feature>
<dbReference type="PROSITE" id="PS50174">
    <property type="entry name" value="G_PATCH"/>
    <property type="match status" value="1"/>
</dbReference>